<protein>
    <submittedName>
        <fullName evidence="1">Uncharacterized protein</fullName>
    </submittedName>
</protein>
<keyword evidence="2" id="KW-1185">Reference proteome</keyword>
<evidence type="ECO:0000313" key="2">
    <source>
        <dbReference type="Proteomes" id="UP001165960"/>
    </source>
</evidence>
<proteinExistence type="predicted"/>
<dbReference type="Proteomes" id="UP001165960">
    <property type="component" value="Unassembled WGS sequence"/>
</dbReference>
<name>A0ACC2SZD4_9FUNG</name>
<reference evidence="1" key="1">
    <citation type="submission" date="2022-04" db="EMBL/GenBank/DDBJ databases">
        <title>Genome of the entomopathogenic fungus Entomophthora muscae.</title>
        <authorList>
            <person name="Elya C."/>
            <person name="Lovett B.R."/>
            <person name="Lee E."/>
            <person name="Macias A.M."/>
            <person name="Hajek A.E."/>
            <person name="De Bivort B.L."/>
            <person name="Kasson M.T."/>
            <person name="De Fine Licht H.H."/>
            <person name="Stajich J.E."/>
        </authorList>
    </citation>
    <scope>NUCLEOTIDE SEQUENCE</scope>
    <source>
        <strain evidence="1">Berkeley</strain>
    </source>
</reference>
<comment type="caution">
    <text evidence="1">The sequence shown here is derived from an EMBL/GenBank/DDBJ whole genome shotgun (WGS) entry which is preliminary data.</text>
</comment>
<sequence length="131" mass="14886">MRALLNYVRPNRELYIARKSGIYGARTVPELMRHLGYFKEQFKIPFPDYKNAIMFVREGDRLTKSGFYPGGINHQDAIQCKTGIAAQRGLPKETRCERRGKYASKAMTMAPVSNHREQSQVKGASVFDSGI</sequence>
<evidence type="ECO:0000313" key="1">
    <source>
        <dbReference type="EMBL" id="KAJ9067749.1"/>
    </source>
</evidence>
<gene>
    <name evidence="1" type="ORF">DSO57_1036052</name>
</gene>
<organism evidence="1 2">
    <name type="scientific">Entomophthora muscae</name>
    <dbReference type="NCBI Taxonomy" id="34485"/>
    <lineage>
        <taxon>Eukaryota</taxon>
        <taxon>Fungi</taxon>
        <taxon>Fungi incertae sedis</taxon>
        <taxon>Zoopagomycota</taxon>
        <taxon>Entomophthoromycotina</taxon>
        <taxon>Entomophthoromycetes</taxon>
        <taxon>Entomophthorales</taxon>
        <taxon>Entomophthoraceae</taxon>
        <taxon>Entomophthora</taxon>
    </lineage>
</organism>
<dbReference type="EMBL" id="QTSX02003885">
    <property type="protein sequence ID" value="KAJ9067749.1"/>
    <property type="molecule type" value="Genomic_DNA"/>
</dbReference>
<accession>A0ACC2SZD4</accession>